<dbReference type="STRING" id="490829.SAMN05421850_10434"/>
<evidence type="ECO:0000256" key="3">
    <source>
        <dbReference type="SAM" id="Phobius"/>
    </source>
</evidence>
<dbReference type="AlphaFoldDB" id="A0A1G8M5D5"/>
<dbReference type="Pfam" id="PF01066">
    <property type="entry name" value="CDP-OH_P_transf"/>
    <property type="match status" value="1"/>
</dbReference>
<evidence type="ECO:0000256" key="1">
    <source>
        <dbReference type="ARBA" id="ARBA00022679"/>
    </source>
</evidence>
<protein>
    <submittedName>
        <fullName evidence="4">Phosphatidylglycerophosphate synthase</fullName>
    </submittedName>
</protein>
<evidence type="ECO:0000313" key="5">
    <source>
        <dbReference type="Proteomes" id="UP000199340"/>
    </source>
</evidence>
<dbReference type="OrthoDB" id="9790577at2"/>
<name>A0A1G8M5D5_9RHOB</name>
<dbReference type="GO" id="GO:0008654">
    <property type="term" value="P:phospholipid biosynthetic process"/>
    <property type="evidence" value="ECO:0007669"/>
    <property type="project" value="InterPro"/>
</dbReference>
<keyword evidence="3" id="KW-1133">Transmembrane helix</keyword>
<dbReference type="EMBL" id="FNEB01000004">
    <property type="protein sequence ID" value="SDI62590.1"/>
    <property type="molecule type" value="Genomic_DNA"/>
</dbReference>
<dbReference type="RefSeq" id="WP_090028390.1">
    <property type="nucleotide sequence ID" value="NZ_FNEB01000004.1"/>
</dbReference>
<reference evidence="4 5" key="1">
    <citation type="submission" date="2016-10" db="EMBL/GenBank/DDBJ databases">
        <authorList>
            <person name="de Groot N.N."/>
        </authorList>
    </citation>
    <scope>NUCLEOTIDE SEQUENCE [LARGE SCALE GENOMIC DNA]</scope>
    <source>
        <strain evidence="4 5">DSM 28010</strain>
    </source>
</reference>
<dbReference type="Proteomes" id="UP000199340">
    <property type="component" value="Unassembled WGS sequence"/>
</dbReference>
<dbReference type="GO" id="GO:0016020">
    <property type="term" value="C:membrane"/>
    <property type="evidence" value="ECO:0007669"/>
    <property type="project" value="InterPro"/>
</dbReference>
<dbReference type="PROSITE" id="PS00379">
    <property type="entry name" value="CDP_ALCOHOL_P_TRANSF"/>
    <property type="match status" value="1"/>
</dbReference>
<feature type="transmembrane region" description="Helical" evidence="3">
    <location>
        <begin position="33"/>
        <end position="60"/>
    </location>
</feature>
<keyword evidence="5" id="KW-1185">Reference proteome</keyword>
<keyword evidence="3" id="KW-0812">Transmembrane</keyword>
<dbReference type="InterPro" id="IPR043130">
    <property type="entry name" value="CDP-OH_PTrfase_TM_dom"/>
</dbReference>
<feature type="transmembrane region" description="Helical" evidence="3">
    <location>
        <begin position="173"/>
        <end position="195"/>
    </location>
</feature>
<evidence type="ECO:0000256" key="2">
    <source>
        <dbReference type="RuleBase" id="RU003750"/>
    </source>
</evidence>
<feature type="transmembrane region" description="Helical" evidence="3">
    <location>
        <begin position="148"/>
        <end position="167"/>
    </location>
</feature>
<dbReference type="GO" id="GO:0016780">
    <property type="term" value="F:phosphotransferase activity, for other substituted phosphate groups"/>
    <property type="evidence" value="ECO:0007669"/>
    <property type="project" value="InterPro"/>
</dbReference>
<proteinExistence type="inferred from homology"/>
<dbReference type="InterPro" id="IPR048254">
    <property type="entry name" value="CDP_ALCOHOL_P_TRANSF_CS"/>
</dbReference>
<sequence length="206" mass="21759">MIDAYIRPVIDPVLNAQGRVLARLGVRADAVTLAGLGLGLLAAATIGLGAPGWALLPLLLSRLADGLDGAVARASRTSDFGGYLDIVSDFLFYGAIPMGFVWLDPAGNGAAGAFLLCSFYFNGASFLGYAILAEKHAMKTDARGVKSLYFTGGLLEGFETIAFFVILCLWPDWFAPLAWGFGALCFVTGASRILLARRVFEGVKGE</sequence>
<accession>A0A1G8M5D5</accession>
<gene>
    <name evidence="4" type="ORF">SAMN05421850_10434</name>
</gene>
<organism evidence="4 5">
    <name type="scientific">Lutimaribacter saemankumensis</name>
    <dbReference type="NCBI Taxonomy" id="490829"/>
    <lineage>
        <taxon>Bacteria</taxon>
        <taxon>Pseudomonadati</taxon>
        <taxon>Pseudomonadota</taxon>
        <taxon>Alphaproteobacteria</taxon>
        <taxon>Rhodobacterales</taxon>
        <taxon>Roseobacteraceae</taxon>
        <taxon>Lutimaribacter</taxon>
    </lineage>
</organism>
<keyword evidence="3" id="KW-0472">Membrane</keyword>
<feature type="transmembrane region" description="Helical" evidence="3">
    <location>
        <begin position="109"/>
        <end position="132"/>
    </location>
</feature>
<evidence type="ECO:0000313" key="4">
    <source>
        <dbReference type="EMBL" id="SDI62590.1"/>
    </source>
</evidence>
<keyword evidence="1 2" id="KW-0808">Transferase</keyword>
<dbReference type="InterPro" id="IPR000462">
    <property type="entry name" value="CDP-OH_P_trans"/>
</dbReference>
<dbReference type="Gene3D" id="1.20.120.1760">
    <property type="match status" value="1"/>
</dbReference>
<comment type="similarity">
    <text evidence="2">Belongs to the CDP-alcohol phosphatidyltransferase class-I family.</text>
</comment>